<dbReference type="Gene3D" id="3.40.30.10">
    <property type="entry name" value="Glutaredoxin"/>
    <property type="match status" value="1"/>
</dbReference>
<dbReference type="InterPro" id="IPR013766">
    <property type="entry name" value="Thioredoxin_domain"/>
</dbReference>
<keyword evidence="2 3" id="KW-0186">Copper</keyword>
<gene>
    <name evidence="6" type="ORF">HELGO_WM12948</name>
</gene>
<comment type="similarity">
    <text evidence="1">Belongs to the SCO1/2 family.</text>
</comment>
<reference evidence="6" key="1">
    <citation type="submission" date="2020-01" db="EMBL/GenBank/DDBJ databases">
        <authorList>
            <person name="Meier V. D."/>
            <person name="Meier V D."/>
        </authorList>
    </citation>
    <scope>NUCLEOTIDE SEQUENCE</scope>
    <source>
        <strain evidence="6">HLG_WM_MAG_07</strain>
    </source>
</reference>
<evidence type="ECO:0000256" key="1">
    <source>
        <dbReference type="ARBA" id="ARBA00010996"/>
    </source>
</evidence>
<keyword evidence="4" id="KW-1015">Disulfide bond</keyword>
<protein>
    <submittedName>
        <fullName evidence="6">Cytochrome oxidase biogenesis protein Sco1/SenC/PrrC, putative copper metallochaperone</fullName>
    </submittedName>
</protein>
<dbReference type="InterPro" id="IPR036249">
    <property type="entry name" value="Thioredoxin-like_sf"/>
</dbReference>
<keyword evidence="3" id="KW-0479">Metal-binding</keyword>
<feature type="disulfide bond" description="Redox-active" evidence="4">
    <location>
        <begin position="70"/>
        <end position="74"/>
    </location>
</feature>
<dbReference type="PANTHER" id="PTHR12151">
    <property type="entry name" value="ELECTRON TRANSPORT PROTIN SCO1/SENC FAMILY MEMBER"/>
    <property type="match status" value="1"/>
</dbReference>
<dbReference type="FunFam" id="3.40.30.10:FF:000013">
    <property type="entry name" value="Blast:Protein SCO1 homolog, mitochondrial"/>
    <property type="match status" value="1"/>
</dbReference>
<name>A0A6S6SH41_9GAMM</name>
<dbReference type="SUPFAM" id="SSF52833">
    <property type="entry name" value="Thioredoxin-like"/>
    <property type="match status" value="1"/>
</dbReference>
<accession>A0A6S6SH41</accession>
<evidence type="ECO:0000256" key="3">
    <source>
        <dbReference type="PIRSR" id="PIRSR603782-1"/>
    </source>
</evidence>
<feature type="binding site" evidence="3">
    <location>
        <position position="160"/>
    </location>
    <ligand>
        <name>Cu cation</name>
        <dbReference type="ChEBI" id="CHEBI:23378"/>
    </ligand>
</feature>
<dbReference type="PANTHER" id="PTHR12151:SF25">
    <property type="entry name" value="LINALOOL DEHYDRATASE_ISOMERASE DOMAIN-CONTAINING PROTEIN"/>
    <property type="match status" value="1"/>
</dbReference>
<sequence length="206" mass="22483">MNNKYIPILLITLLLGVISSNLLLKKPTAPATNSGEPMGGDFTLHSMDGDVSLHDLTGKVALVFFGYTYCPDVCPTSLARISEAFKQLSEEELAQTKGVFISVDPKRDTPEKLKAYTQYFHPNIIGLTGGKDEIDRVSGNYGASYKITQKHSESAYLIDHTALIFVLDTDGKIREFLPHATSVNGVTSVIRKYIAEKSSITTPPAS</sequence>
<evidence type="ECO:0000256" key="2">
    <source>
        <dbReference type="ARBA" id="ARBA00023008"/>
    </source>
</evidence>
<dbReference type="AlphaFoldDB" id="A0A6S6SH41"/>
<feature type="domain" description="Thioredoxin" evidence="5">
    <location>
        <begin position="23"/>
        <end position="195"/>
    </location>
</feature>
<organism evidence="6">
    <name type="scientific">uncultured Thiotrichaceae bacterium</name>
    <dbReference type="NCBI Taxonomy" id="298394"/>
    <lineage>
        <taxon>Bacteria</taxon>
        <taxon>Pseudomonadati</taxon>
        <taxon>Pseudomonadota</taxon>
        <taxon>Gammaproteobacteria</taxon>
        <taxon>Thiotrichales</taxon>
        <taxon>Thiotrichaceae</taxon>
        <taxon>environmental samples</taxon>
    </lineage>
</organism>
<feature type="binding site" evidence="3">
    <location>
        <position position="74"/>
    </location>
    <ligand>
        <name>Cu cation</name>
        <dbReference type="ChEBI" id="CHEBI:23378"/>
    </ligand>
</feature>
<evidence type="ECO:0000313" key="6">
    <source>
        <dbReference type="EMBL" id="CAA6809398.1"/>
    </source>
</evidence>
<dbReference type="CDD" id="cd02968">
    <property type="entry name" value="SCO"/>
    <property type="match status" value="1"/>
</dbReference>
<evidence type="ECO:0000259" key="5">
    <source>
        <dbReference type="PROSITE" id="PS51352"/>
    </source>
</evidence>
<evidence type="ECO:0000256" key="4">
    <source>
        <dbReference type="PIRSR" id="PIRSR603782-2"/>
    </source>
</evidence>
<dbReference type="PROSITE" id="PS51352">
    <property type="entry name" value="THIOREDOXIN_2"/>
    <property type="match status" value="1"/>
</dbReference>
<feature type="binding site" evidence="3">
    <location>
        <position position="70"/>
    </location>
    <ligand>
        <name>Cu cation</name>
        <dbReference type="ChEBI" id="CHEBI:23378"/>
    </ligand>
</feature>
<dbReference type="InterPro" id="IPR003782">
    <property type="entry name" value="SCO1/SenC"/>
</dbReference>
<dbReference type="EMBL" id="CACVAY010000039">
    <property type="protein sequence ID" value="CAA6809398.1"/>
    <property type="molecule type" value="Genomic_DNA"/>
</dbReference>
<proteinExistence type="inferred from homology"/>
<dbReference type="Pfam" id="PF02630">
    <property type="entry name" value="SCO1-SenC"/>
    <property type="match status" value="1"/>
</dbReference>
<dbReference type="GO" id="GO:0046872">
    <property type="term" value="F:metal ion binding"/>
    <property type="evidence" value="ECO:0007669"/>
    <property type="project" value="UniProtKB-KW"/>
</dbReference>